<name>A0A2S5SXK1_9BURK</name>
<comment type="caution">
    <text evidence="1">The sequence shown here is derived from an EMBL/GenBank/DDBJ whole genome shotgun (WGS) entry which is preliminary data.</text>
</comment>
<evidence type="ECO:0008006" key="3">
    <source>
        <dbReference type="Google" id="ProtNLM"/>
    </source>
</evidence>
<gene>
    <name evidence="1" type="ORF">C1704_04670</name>
</gene>
<accession>A0A2S5SXK1</accession>
<proteinExistence type="predicted"/>
<evidence type="ECO:0000313" key="2">
    <source>
        <dbReference type="Proteomes" id="UP000238605"/>
    </source>
</evidence>
<dbReference type="OrthoDB" id="5450709at2"/>
<sequence length="414" mass="45946">MPSRPATPNTCARCARAAAVATACKEAVVAATETTCPIGHRRARWLRGFMAQWRMRTPRALRAAGLAALAAGSAQAVTLPEDKAEALYHLYDGGGTRAYGPALLVRKSMADRVSLSAFYNVDAVSNASIDVVTTASPYSERRTEYGLGLDYVYRDSLMSLSTTRSTEPDYEANSVGIDVSQDVFGGMTTVSLGFTRAWDKVGRSDVGFFDEALHWRYRLGVTQILTPRWIASLNAEVVSDSGYLGNPYRVARVFGAAVPERNPRTRTSRAIKGRVTGAIGSEAAVHAEYRYFWDTWDITAHTVEVGYSRYVREDTLVDGFLRYHSQSKALFYSDNATAETTYISRSRQLSTFNSPSVGVKLSYRAKRVPGQYELKAHAAYEYKLYNFKDFTDIRTGRPYSYNANVFQVYLSATF</sequence>
<organism evidence="1 2">
    <name type="scientific">Caldimonas caldifontis</name>
    <dbReference type="NCBI Taxonomy" id="1452508"/>
    <lineage>
        <taxon>Bacteria</taxon>
        <taxon>Pseudomonadati</taxon>
        <taxon>Pseudomonadota</taxon>
        <taxon>Betaproteobacteria</taxon>
        <taxon>Burkholderiales</taxon>
        <taxon>Sphaerotilaceae</taxon>
        <taxon>Caldimonas</taxon>
    </lineage>
</organism>
<dbReference type="Pfam" id="PF12094">
    <property type="entry name" value="DUF3570"/>
    <property type="match status" value="1"/>
</dbReference>
<dbReference type="EMBL" id="PSNX01000003">
    <property type="protein sequence ID" value="PPE67456.1"/>
    <property type="molecule type" value="Genomic_DNA"/>
</dbReference>
<reference evidence="1 2" key="1">
    <citation type="submission" date="2018-02" db="EMBL/GenBank/DDBJ databases">
        <title>Reclassifiation of [Polyangium] brachysporum DSM 7029 as Guopingzhaonella breviflexa gen. nov., sp. nov., a member of the family Comamonadaceae.</title>
        <authorList>
            <person name="Tang B."/>
        </authorList>
    </citation>
    <scope>NUCLEOTIDE SEQUENCE [LARGE SCALE GENOMIC DNA]</scope>
    <source>
        <strain evidence="1 2">BCRC 80649</strain>
    </source>
</reference>
<dbReference type="Proteomes" id="UP000238605">
    <property type="component" value="Unassembled WGS sequence"/>
</dbReference>
<evidence type="ECO:0000313" key="1">
    <source>
        <dbReference type="EMBL" id="PPE67456.1"/>
    </source>
</evidence>
<dbReference type="AlphaFoldDB" id="A0A2S5SXK1"/>
<dbReference type="InterPro" id="IPR021953">
    <property type="entry name" value="DUF3570"/>
</dbReference>
<keyword evidence="2" id="KW-1185">Reference proteome</keyword>
<protein>
    <recommendedName>
        <fullName evidence="3">DUF3570 domain-containing protein</fullName>
    </recommendedName>
</protein>